<dbReference type="eggNOG" id="COG0493">
    <property type="taxonomic scope" value="Bacteria"/>
</dbReference>
<dbReference type="Gene3D" id="1.10.1060.10">
    <property type="entry name" value="Alpha-helical ferredoxin"/>
    <property type="match status" value="1"/>
</dbReference>
<evidence type="ECO:0000313" key="3">
    <source>
        <dbReference type="EMBL" id="EHM09816.1"/>
    </source>
</evidence>
<dbReference type="PRINTS" id="PR00419">
    <property type="entry name" value="ADXRDTASE"/>
</dbReference>
<protein>
    <submittedName>
        <fullName evidence="3">NADPH-dependent glutamate synthase, homotetrameric</fullName>
    </submittedName>
</protein>
<dbReference type="InterPro" id="IPR009051">
    <property type="entry name" value="Helical_ferredxn"/>
</dbReference>
<dbReference type="RefSeq" id="WP_006583310.1">
    <property type="nucleotide sequence ID" value="NZ_CM001377.1"/>
</dbReference>
<dbReference type="GO" id="GO:0051536">
    <property type="term" value="F:iron-sulfur cluster binding"/>
    <property type="evidence" value="ECO:0007669"/>
    <property type="project" value="InterPro"/>
</dbReference>
<dbReference type="InterPro" id="IPR006004">
    <property type="entry name" value="SudA-like"/>
</dbReference>
<feature type="domain" description="Dihydroprymidine dehydrogenase" evidence="2">
    <location>
        <begin position="20"/>
        <end position="131"/>
    </location>
</feature>
<gene>
    <name evidence="3" type="ORF">TheveDRAFT_0657</name>
</gene>
<dbReference type="GO" id="GO:0016491">
    <property type="term" value="F:oxidoreductase activity"/>
    <property type="evidence" value="ECO:0007669"/>
    <property type="project" value="InterPro"/>
</dbReference>
<dbReference type="SUPFAM" id="SSF51971">
    <property type="entry name" value="Nucleotide-binding domain"/>
    <property type="match status" value="2"/>
</dbReference>
<dbReference type="Gene3D" id="3.50.50.60">
    <property type="entry name" value="FAD/NAD(P)-binding domain"/>
    <property type="match status" value="2"/>
</dbReference>
<evidence type="ECO:0000259" key="2">
    <source>
        <dbReference type="Pfam" id="PF14691"/>
    </source>
</evidence>
<dbReference type="InterPro" id="IPR023753">
    <property type="entry name" value="FAD/NAD-binding_dom"/>
</dbReference>
<organism evidence="3 4">
    <name type="scientific">Thermanaerovibrio velox DSM 12556</name>
    <dbReference type="NCBI Taxonomy" id="926567"/>
    <lineage>
        <taxon>Bacteria</taxon>
        <taxon>Thermotogati</taxon>
        <taxon>Synergistota</taxon>
        <taxon>Synergistia</taxon>
        <taxon>Synergistales</taxon>
        <taxon>Synergistaceae</taxon>
        <taxon>Thermanaerovibrio</taxon>
    </lineage>
</organism>
<dbReference type="Pfam" id="PF14691">
    <property type="entry name" value="Fer4_20"/>
    <property type="match status" value="1"/>
</dbReference>
<dbReference type="HOGENOM" id="CLU_000422_3_3_0"/>
<dbReference type="PANTHER" id="PTHR42783">
    <property type="entry name" value="GLUTAMATE SYNTHASE [NADPH] SMALL CHAIN"/>
    <property type="match status" value="1"/>
</dbReference>
<dbReference type="EMBL" id="CM001377">
    <property type="protein sequence ID" value="EHM09816.1"/>
    <property type="molecule type" value="Genomic_DNA"/>
</dbReference>
<dbReference type="InterPro" id="IPR028261">
    <property type="entry name" value="DPD_II"/>
</dbReference>
<proteinExistence type="predicted"/>
<keyword evidence="4" id="KW-1185">Reference proteome</keyword>
<dbReference type="SUPFAM" id="SSF46548">
    <property type="entry name" value="alpha-helical ferredoxin"/>
    <property type="match status" value="1"/>
</dbReference>
<evidence type="ECO:0000259" key="1">
    <source>
        <dbReference type="Pfam" id="PF07992"/>
    </source>
</evidence>
<dbReference type="STRING" id="926567.TheveDRAFT_0657"/>
<dbReference type="Pfam" id="PF07992">
    <property type="entry name" value="Pyr_redox_2"/>
    <property type="match status" value="1"/>
</dbReference>
<dbReference type="OrthoDB" id="9803192at2"/>
<dbReference type="NCBIfam" id="TIGR01316">
    <property type="entry name" value="gltA"/>
    <property type="match status" value="1"/>
</dbReference>
<dbReference type="InterPro" id="IPR036188">
    <property type="entry name" value="FAD/NAD-bd_sf"/>
</dbReference>
<feature type="domain" description="FAD/NAD(P)-binding" evidence="1">
    <location>
        <begin position="146"/>
        <end position="452"/>
    </location>
</feature>
<evidence type="ECO:0000313" key="4">
    <source>
        <dbReference type="Proteomes" id="UP000005730"/>
    </source>
</evidence>
<sequence>MALIKPKTKTPIKEQDPKERCSNFQEVCLGYTLEEGVEEANRCLQCKNAPCIKGCPVAIDIPGFIKAVAESDMPRAAEILCSYTNLPAVCGRVCPQENQCEGVCTLGKVPGFEPVAIGKLERLVADWKYQNQPSSPKPQKGPSKGRIAVIGSGPSGLTLAGDMAKRGYEVVIFEALHAAGGVLVYGIPEFRLPKKIVEMEIGALKDLGVQIVTNAVVGKSVEIKELLEQFDGIYIAVGAGAPHFQGIPGTTLNGVYSASEYLTRINLMHAYEFPDFDTPTKRSKRVVVVGGGNVAMDAARSARRLGAEEVQVVYRRSLKELPARIEEYHHAVEEGIIFNWLTNPVEYIGNAEGQLIGVKCIRMELGEPDASGRRRPVPVPGSEFVIEADTAIEAIGQGANKVLLSTFPELKLNKWGYIEADPKTGATSVPGVYAGGDIVTGAATVILAMGAGKDAAEAMDKYISQKKDNA</sequence>
<accession>H0UQY7</accession>
<dbReference type="PANTHER" id="PTHR42783:SF3">
    <property type="entry name" value="GLUTAMATE SYNTHASE [NADPH] SMALL CHAIN-RELATED"/>
    <property type="match status" value="1"/>
</dbReference>
<dbReference type="Proteomes" id="UP000005730">
    <property type="component" value="Chromosome"/>
</dbReference>
<name>H0UQY7_9BACT</name>
<reference evidence="3 4" key="1">
    <citation type="submission" date="2011-10" db="EMBL/GenBank/DDBJ databases">
        <title>The Noncontiguous Finished genome of Thermanaerovibrio velox DSM 12556.</title>
        <authorList>
            <consortium name="US DOE Joint Genome Institute (JGI-PGF)"/>
            <person name="Lucas S."/>
            <person name="Copeland A."/>
            <person name="Lapidus A."/>
            <person name="Glavina del Rio T."/>
            <person name="Dalin E."/>
            <person name="Tice H."/>
            <person name="Bruce D."/>
            <person name="Goodwin L."/>
            <person name="Pitluck S."/>
            <person name="Peters L."/>
            <person name="Mikhailova N."/>
            <person name="Teshima H."/>
            <person name="Kyrpides N."/>
            <person name="Mavromatis K."/>
            <person name="Ivanova N."/>
            <person name="Markowitz V."/>
            <person name="Cheng J.-F."/>
            <person name="Hugenholtz P."/>
            <person name="Woyke T."/>
            <person name="Wu D."/>
            <person name="Spring S."/>
            <person name="Brambilla E.-M."/>
            <person name="Klenk H.-P."/>
            <person name="Eisen J.A."/>
        </authorList>
    </citation>
    <scope>NUCLEOTIDE SEQUENCE [LARGE SCALE GENOMIC DNA]</scope>
    <source>
        <strain evidence="3 4">DSM 12556</strain>
    </source>
</reference>
<dbReference type="AlphaFoldDB" id="H0UQY7"/>